<accession>A0A4Z2J6E5</accession>
<feature type="region of interest" description="Disordered" evidence="1">
    <location>
        <begin position="1"/>
        <end position="29"/>
    </location>
</feature>
<proteinExistence type="predicted"/>
<evidence type="ECO:0000313" key="3">
    <source>
        <dbReference type="Proteomes" id="UP000314294"/>
    </source>
</evidence>
<sequence length="76" mass="7819">MSEGGPVGDGGGPVLDRPNLAYRGNPRPPPLLPCLPVAHSQKAQVRVGFTQMAALLLQSKESGGEDTPGPLDDSLS</sequence>
<dbReference type="Proteomes" id="UP000314294">
    <property type="component" value="Unassembled WGS sequence"/>
</dbReference>
<name>A0A4Z2J6E5_9TELE</name>
<reference evidence="2 3" key="1">
    <citation type="submission" date="2019-03" db="EMBL/GenBank/DDBJ databases">
        <title>First draft genome of Liparis tanakae, snailfish: a comprehensive survey of snailfish specific genes.</title>
        <authorList>
            <person name="Kim W."/>
            <person name="Song I."/>
            <person name="Jeong J.-H."/>
            <person name="Kim D."/>
            <person name="Kim S."/>
            <person name="Ryu S."/>
            <person name="Song J.Y."/>
            <person name="Lee S.K."/>
        </authorList>
    </citation>
    <scope>NUCLEOTIDE SEQUENCE [LARGE SCALE GENOMIC DNA]</scope>
    <source>
        <tissue evidence="2">Muscle</tissue>
    </source>
</reference>
<dbReference type="AlphaFoldDB" id="A0A4Z2J6E5"/>
<feature type="compositionally biased region" description="Gly residues" evidence="1">
    <location>
        <begin position="1"/>
        <end position="13"/>
    </location>
</feature>
<dbReference type="EMBL" id="SRLO01000023">
    <property type="protein sequence ID" value="TNN85062.1"/>
    <property type="molecule type" value="Genomic_DNA"/>
</dbReference>
<organism evidence="2 3">
    <name type="scientific">Liparis tanakae</name>
    <name type="common">Tanaka's snailfish</name>
    <dbReference type="NCBI Taxonomy" id="230148"/>
    <lineage>
        <taxon>Eukaryota</taxon>
        <taxon>Metazoa</taxon>
        <taxon>Chordata</taxon>
        <taxon>Craniata</taxon>
        <taxon>Vertebrata</taxon>
        <taxon>Euteleostomi</taxon>
        <taxon>Actinopterygii</taxon>
        <taxon>Neopterygii</taxon>
        <taxon>Teleostei</taxon>
        <taxon>Neoteleostei</taxon>
        <taxon>Acanthomorphata</taxon>
        <taxon>Eupercaria</taxon>
        <taxon>Perciformes</taxon>
        <taxon>Cottioidei</taxon>
        <taxon>Cottales</taxon>
        <taxon>Liparidae</taxon>
        <taxon>Liparis</taxon>
    </lineage>
</organism>
<protein>
    <submittedName>
        <fullName evidence="2">Uncharacterized protein</fullName>
    </submittedName>
</protein>
<gene>
    <name evidence="2" type="ORF">EYF80_004716</name>
</gene>
<keyword evidence="3" id="KW-1185">Reference proteome</keyword>
<evidence type="ECO:0000313" key="2">
    <source>
        <dbReference type="EMBL" id="TNN85062.1"/>
    </source>
</evidence>
<evidence type="ECO:0000256" key="1">
    <source>
        <dbReference type="SAM" id="MobiDB-lite"/>
    </source>
</evidence>
<comment type="caution">
    <text evidence="2">The sequence shown here is derived from an EMBL/GenBank/DDBJ whole genome shotgun (WGS) entry which is preliminary data.</text>
</comment>